<comment type="caution">
    <text evidence="1">The sequence shown here is derived from an EMBL/GenBank/DDBJ whole genome shotgun (WGS) entry which is preliminary data.</text>
</comment>
<keyword evidence="2" id="KW-1185">Reference proteome</keyword>
<sequence>MMRAIILSQADLDKIFAPQRRLPQEEARRQHTLARAGELGRLIGPLTTERLRAGVPFPVPGLVAHD</sequence>
<dbReference type="Proteomes" id="UP000236379">
    <property type="component" value="Unassembled WGS sequence"/>
</dbReference>
<evidence type="ECO:0000313" key="1">
    <source>
        <dbReference type="EMBL" id="PNY82751.1"/>
    </source>
</evidence>
<reference evidence="1 2" key="1">
    <citation type="submission" date="2018-01" db="EMBL/GenBank/DDBJ databases">
        <title>Deinococcus koreensis sp. nov., a radiation-resistant bacterium isolated from river water.</title>
        <authorList>
            <person name="Choi A."/>
        </authorList>
    </citation>
    <scope>NUCLEOTIDE SEQUENCE [LARGE SCALE GENOMIC DNA]</scope>
    <source>
        <strain evidence="1 2">SJW1-2</strain>
    </source>
</reference>
<dbReference type="EMBL" id="PPPD01000001">
    <property type="protein sequence ID" value="PNY82751.1"/>
    <property type="molecule type" value="Genomic_DNA"/>
</dbReference>
<organism evidence="1 2">
    <name type="scientific">Deinococcus koreensis</name>
    <dbReference type="NCBI Taxonomy" id="2054903"/>
    <lineage>
        <taxon>Bacteria</taxon>
        <taxon>Thermotogati</taxon>
        <taxon>Deinococcota</taxon>
        <taxon>Deinococci</taxon>
        <taxon>Deinococcales</taxon>
        <taxon>Deinococcaceae</taxon>
        <taxon>Deinococcus</taxon>
    </lineage>
</organism>
<name>A0A2K3V1U3_9DEIO</name>
<dbReference type="AlphaFoldDB" id="A0A2K3V1U3"/>
<gene>
    <name evidence="1" type="ORF">CVO96_16565</name>
</gene>
<evidence type="ECO:0000313" key="2">
    <source>
        <dbReference type="Proteomes" id="UP000236379"/>
    </source>
</evidence>
<accession>A0A2K3V1U3</accession>
<proteinExistence type="predicted"/>
<protein>
    <submittedName>
        <fullName evidence="1">Uncharacterized protein</fullName>
    </submittedName>
</protein>